<dbReference type="Proteomes" id="UP000051638">
    <property type="component" value="Unassembled WGS sequence"/>
</dbReference>
<dbReference type="PANTHER" id="PTHR34382">
    <property type="entry name" value="PTS SYSTEM N,N'-DIACETYLCHITOBIOSE-SPECIFIC EIIA COMPONENT"/>
    <property type="match status" value="1"/>
</dbReference>
<dbReference type="GO" id="GO:0046872">
    <property type="term" value="F:metal ion binding"/>
    <property type="evidence" value="ECO:0007669"/>
    <property type="project" value="UniProtKB-KW"/>
</dbReference>
<comment type="cofactor">
    <cofactor evidence="6">
        <name>Mg(2+)</name>
        <dbReference type="ChEBI" id="CHEBI:18420"/>
    </cofactor>
    <text evidence="6">Binds 1 Mg(2+) ion per trimer.</text>
</comment>
<evidence type="ECO:0000313" key="8">
    <source>
        <dbReference type="EMBL" id="KRM99296.1"/>
    </source>
</evidence>
<name>A0A0R2D697_9LACO</name>
<comment type="caution">
    <text evidence="8">The sequence shown here is derived from an EMBL/GenBank/DDBJ whole genome shotgun (WGS) entry which is preliminary data.</text>
</comment>
<dbReference type="Pfam" id="PF02255">
    <property type="entry name" value="PTS_IIA"/>
    <property type="match status" value="1"/>
</dbReference>
<dbReference type="AlphaFoldDB" id="A0A0R2D697"/>
<evidence type="ECO:0000256" key="3">
    <source>
        <dbReference type="ARBA" id="ARBA00022679"/>
    </source>
</evidence>
<keyword evidence="6" id="KW-0479">Metal-binding</keyword>
<keyword evidence="4" id="KW-0598">Phosphotransferase system</keyword>
<dbReference type="GO" id="GO:0016740">
    <property type="term" value="F:transferase activity"/>
    <property type="evidence" value="ECO:0007669"/>
    <property type="project" value="UniProtKB-KW"/>
</dbReference>
<feature type="active site" description="Tele-phosphohistidine intermediate" evidence="5">
    <location>
        <position position="77"/>
    </location>
</feature>
<proteinExistence type="predicted"/>
<dbReference type="OrthoDB" id="350602at2"/>
<reference evidence="8 9" key="1">
    <citation type="journal article" date="2015" name="Genome Announc.">
        <title>Expanding the biotechnology potential of lactobacilli through comparative genomics of 213 strains and associated genera.</title>
        <authorList>
            <person name="Sun Z."/>
            <person name="Harris H.M."/>
            <person name="McCann A."/>
            <person name="Guo C."/>
            <person name="Argimon S."/>
            <person name="Zhang W."/>
            <person name="Yang X."/>
            <person name="Jeffery I.B."/>
            <person name="Cooney J.C."/>
            <person name="Kagawa T.F."/>
            <person name="Liu W."/>
            <person name="Song Y."/>
            <person name="Salvetti E."/>
            <person name="Wrobel A."/>
            <person name="Rasinkangas P."/>
            <person name="Parkhill J."/>
            <person name="Rea M.C."/>
            <person name="O'Sullivan O."/>
            <person name="Ritari J."/>
            <person name="Douillard F.P."/>
            <person name="Paul Ross R."/>
            <person name="Yang R."/>
            <person name="Briner A.E."/>
            <person name="Felis G.E."/>
            <person name="de Vos W.M."/>
            <person name="Barrangou R."/>
            <person name="Klaenhammer T.R."/>
            <person name="Caufield P.W."/>
            <person name="Cui Y."/>
            <person name="Zhang H."/>
            <person name="O'Toole P.W."/>
        </authorList>
    </citation>
    <scope>NUCLEOTIDE SEQUENCE [LARGE SCALE GENOMIC DNA]</scope>
    <source>
        <strain evidence="8 9">DSM 20253</strain>
    </source>
</reference>
<feature type="modified residue" description="Phosphohistidine; by HPr" evidence="7">
    <location>
        <position position="77"/>
    </location>
</feature>
<accession>A0A0R2D697</accession>
<dbReference type="GO" id="GO:0009401">
    <property type="term" value="P:phosphoenolpyruvate-dependent sugar phosphotransferase system"/>
    <property type="evidence" value="ECO:0007669"/>
    <property type="project" value="UniProtKB-KW"/>
</dbReference>
<evidence type="ECO:0000256" key="7">
    <source>
        <dbReference type="PROSITE-ProRule" id="PRU00418"/>
    </source>
</evidence>
<evidence type="ECO:0000256" key="4">
    <source>
        <dbReference type="ARBA" id="ARBA00022683"/>
    </source>
</evidence>
<dbReference type="STRING" id="1423796.FC24_GL000493"/>
<organism evidence="8 9">
    <name type="scientific">Loigolactobacillus rennini DSM 20253</name>
    <dbReference type="NCBI Taxonomy" id="1423796"/>
    <lineage>
        <taxon>Bacteria</taxon>
        <taxon>Bacillati</taxon>
        <taxon>Bacillota</taxon>
        <taxon>Bacilli</taxon>
        <taxon>Lactobacillales</taxon>
        <taxon>Lactobacillaceae</taxon>
        <taxon>Loigolactobacillus</taxon>
    </lineage>
</organism>
<keyword evidence="3" id="KW-0808">Transferase</keyword>
<evidence type="ECO:0000313" key="9">
    <source>
        <dbReference type="Proteomes" id="UP000051638"/>
    </source>
</evidence>
<dbReference type="PIRSF" id="PIRSF000699">
    <property type="entry name" value="PTS_IILac_III"/>
    <property type="match status" value="1"/>
</dbReference>
<sequence>MVEHNANQVMAIMVNSTQAHRLLAAAIQAAKRTEFKAAQQKITAADQALAKARQAQTALLTKEAQGHPVHLTLLLIHAQDHLMSTTAYCETTKEIVALYQKLTLVTSEKKG</sequence>
<evidence type="ECO:0000256" key="5">
    <source>
        <dbReference type="PIRSR" id="PIRSR000699-1"/>
    </source>
</evidence>
<keyword evidence="6" id="KW-0460">Magnesium</keyword>
<dbReference type="PROSITE" id="PS51095">
    <property type="entry name" value="PTS_EIIA_TYPE_3"/>
    <property type="match status" value="1"/>
</dbReference>
<keyword evidence="9" id="KW-1185">Reference proteome</keyword>
<evidence type="ECO:0000256" key="6">
    <source>
        <dbReference type="PIRSR" id="PIRSR000699-2"/>
    </source>
</evidence>
<dbReference type="Gene3D" id="1.20.58.80">
    <property type="entry name" value="Phosphotransferase system, lactose/cellobiose-type IIA subunit"/>
    <property type="match status" value="1"/>
</dbReference>
<dbReference type="EMBL" id="AYYI01000017">
    <property type="protein sequence ID" value="KRM99296.1"/>
    <property type="molecule type" value="Genomic_DNA"/>
</dbReference>
<gene>
    <name evidence="8" type="ORF">FC24_GL000493</name>
</gene>
<keyword evidence="2" id="KW-0762">Sugar transport</keyword>
<dbReference type="PANTHER" id="PTHR34382:SF7">
    <property type="entry name" value="PTS SYSTEM N,N'-DIACETYLCHITOBIOSE-SPECIFIC EIIA COMPONENT"/>
    <property type="match status" value="1"/>
</dbReference>
<dbReference type="RefSeq" id="WP_057873352.1">
    <property type="nucleotide sequence ID" value="NZ_AYYI01000017.1"/>
</dbReference>
<dbReference type="InterPro" id="IPR036542">
    <property type="entry name" value="PTS_IIA_lac/cel_sf"/>
</dbReference>
<evidence type="ECO:0000256" key="1">
    <source>
        <dbReference type="ARBA" id="ARBA00022448"/>
    </source>
</evidence>
<dbReference type="InterPro" id="IPR003188">
    <property type="entry name" value="PTS_IIA_lac/cel"/>
</dbReference>
<dbReference type="SUPFAM" id="SSF46973">
    <property type="entry name" value="Enzyme IIa from lactose specific PTS, IIa-lac"/>
    <property type="match status" value="1"/>
</dbReference>
<dbReference type="PATRIC" id="fig|1423796.3.peg.507"/>
<protein>
    <recommendedName>
        <fullName evidence="10">PTS system, cellobiose-specific IIA component</fullName>
    </recommendedName>
</protein>
<feature type="binding site" evidence="6">
    <location>
        <position position="80"/>
    </location>
    <ligand>
        <name>Mg(2+)</name>
        <dbReference type="ChEBI" id="CHEBI:18420"/>
        <note>ligand shared between all trimeric partners</note>
    </ligand>
</feature>
<keyword evidence="1" id="KW-0813">Transport</keyword>
<evidence type="ECO:0008006" key="10">
    <source>
        <dbReference type="Google" id="ProtNLM"/>
    </source>
</evidence>
<evidence type="ECO:0000256" key="2">
    <source>
        <dbReference type="ARBA" id="ARBA00022597"/>
    </source>
</evidence>